<accession>A0ABQ6FXW6</accession>
<dbReference type="NCBIfam" id="TIGR01029">
    <property type="entry name" value="rpsG_bact"/>
    <property type="match status" value="1"/>
</dbReference>
<comment type="caution">
    <text evidence="10">The sequence shown here is derived from an EMBL/GenBank/DDBJ whole genome shotgun (WGS) entry which is preliminary data.</text>
</comment>
<evidence type="ECO:0000259" key="9">
    <source>
        <dbReference type="Pfam" id="PF00177"/>
    </source>
</evidence>
<dbReference type="HAMAP" id="MF_00480_B">
    <property type="entry name" value="Ribosomal_uS7_B"/>
    <property type="match status" value="1"/>
</dbReference>
<evidence type="ECO:0000256" key="3">
    <source>
        <dbReference type="ARBA" id="ARBA00022730"/>
    </source>
</evidence>
<protein>
    <recommendedName>
        <fullName evidence="7">Small ribosomal subunit protein uS7</fullName>
    </recommendedName>
</protein>
<evidence type="ECO:0000256" key="5">
    <source>
        <dbReference type="ARBA" id="ARBA00022980"/>
    </source>
</evidence>
<dbReference type="Pfam" id="PF00177">
    <property type="entry name" value="Ribosomal_S7"/>
    <property type="match status" value="1"/>
</dbReference>
<keyword evidence="4 7" id="KW-0694">RNA-binding</keyword>
<keyword evidence="2 7" id="KW-0820">tRNA-binding</keyword>
<dbReference type="InterPro" id="IPR000235">
    <property type="entry name" value="Ribosomal_uS7"/>
</dbReference>
<evidence type="ECO:0000256" key="8">
    <source>
        <dbReference type="SAM" id="MobiDB-lite"/>
    </source>
</evidence>
<evidence type="ECO:0000256" key="2">
    <source>
        <dbReference type="ARBA" id="ARBA00022555"/>
    </source>
</evidence>
<dbReference type="InterPro" id="IPR023798">
    <property type="entry name" value="Ribosomal_uS7_dom"/>
</dbReference>
<proteinExistence type="inferred from homology"/>
<feature type="compositionally biased region" description="Basic and acidic residues" evidence="8">
    <location>
        <begin position="8"/>
        <end position="21"/>
    </location>
</feature>
<evidence type="ECO:0000256" key="6">
    <source>
        <dbReference type="ARBA" id="ARBA00023274"/>
    </source>
</evidence>
<keyword evidence="6 7" id="KW-0687">Ribonucleoprotein</keyword>
<dbReference type="PIRSF" id="PIRSF002122">
    <property type="entry name" value="RPS7p_RPS7a_RPS5e_RPS7o"/>
    <property type="match status" value="1"/>
</dbReference>
<dbReference type="PANTHER" id="PTHR11205">
    <property type="entry name" value="RIBOSOMAL PROTEIN S7"/>
    <property type="match status" value="1"/>
</dbReference>
<dbReference type="Gene3D" id="1.10.455.10">
    <property type="entry name" value="Ribosomal protein S7 domain"/>
    <property type="match status" value="1"/>
</dbReference>
<name>A0ABQ6FXW6_9CHLR</name>
<feature type="region of interest" description="Disordered" evidence="8">
    <location>
        <begin position="1"/>
        <end position="38"/>
    </location>
</feature>
<keyword evidence="3 7" id="KW-0699">rRNA-binding</keyword>
<evidence type="ECO:0000256" key="4">
    <source>
        <dbReference type="ARBA" id="ARBA00022884"/>
    </source>
</evidence>
<evidence type="ECO:0000313" key="10">
    <source>
        <dbReference type="EMBL" id="GLV57851.1"/>
    </source>
</evidence>
<dbReference type="EMBL" id="BSRI01000002">
    <property type="protein sequence ID" value="GLV57851.1"/>
    <property type="molecule type" value="Genomic_DNA"/>
</dbReference>
<dbReference type="GO" id="GO:0005840">
    <property type="term" value="C:ribosome"/>
    <property type="evidence" value="ECO:0007669"/>
    <property type="project" value="UniProtKB-KW"/>
</dbReference>
<keyword evidence="11" id="KW-1185">Reference proteome</keyword>
<dbReference type="SUPFAM" id="SSF47973">
    <property type="entry name" value="Ribosomal protein S7"/>
    <property type="match status" value="1"/>
</dbReference>
<dbReference type="Proteomes" id="UP001344906">
    <property type="component" value="Unassembled WGS sequence"/>
</dbReference>
<comment type="similarity">
    <text evidence="1 7">Belongs to the universal ribosomal protein uS7 family.</text>
</comment>
<evidence type="ECO:0000256" key="1">
    <source>
        <dbReference type="ARBA" id="ARBA00007151"/>
    </source>
</evidence>
<reference evidence="10 11" key="1">
    <citation type="submission" date="2023-02" db="EMBL/GenBank/DDBJ databases">
        <title>Dictyobacter halimunensis sp. nov., a new member of the class Ktedonobacteria from forest soil in a geothermal area.</title>
        <authorList>
            <person name="Rachmania M.K."/>
            <person name="Ningsih F."/>
            <person name="Sakai Y."/>
            <person name="Yabe S."/>
            <person name="Yokota A."/>
            <person name="Sjamsuridzal W."/>
        </authorList>
    </citation>
    <scope>NUCLEOTIDE SEQUENCE [LARGE SCALE GENOMIC DNA]</scope>
    <source>
        <strain evidence="10 11">S3.2.2.5</strain>
    </source>
</reference>
<organism evidence="10 11">
    <name type="scientific">Dictyobacter halimunensis</name>
    <dbReference type="NCBI Taxonomy" id="3026934"/>
    <lineage>
        <taxon>Bacteria</taxon>
        <taxon>Bacillati</taxon>
        <taxon>Chloroflexota</taxon>
        <taxon>Ktedonobacteria</taxon>
        <taxon>Ktedonobacterales</taxon>
        <taxon>Dictyobacteraceae</taxon>
        <taxon>Dictyobacter</taxon>
    </lineage>
</organism>
<keyword evidence="5 7" id="KW-0689">Ribosomal protein</keyword>
<feature type="domain" description="Small ribosomal subunit protein uS7" evidence="9">
    <location>
        <begin position="26"/>
        <end position="173"/>
    </location>
</feature>
<sequence length="180" mass="20579">MVPSGGGKIDEKQADPNDTLRRQNMPRRKRVVRRPDVPDAKYKSRNVARFVNKMMIDGKRSLAERIIYDAFDAIEAKQKRPPIEVFEQALRNATPSIEVKPRRVGGSTYQVPIDVRKDRGNALAMRWLIKSSRSRNGRSMSEKLANELMDAAAGQGATIKKREETHKMAESNKAFAHYRW</sequence>
<evidence type="ECO:0000256" key="7">
    <source>
        <dbReference type="HAMAP-Rule" id="MF_00480"/>
    </source>
</evidence>
<dbReference type="InterPro" id="IPR005717">
    <property type="entry name" value="Ribosomal_uS7_bac/org-type"/>
</dbReference>
<dbReference type="InterPro" id="IPR036823">
    <property type="entry name" value="Ribosomal_uS7_dom_sf"/>
</dbReference>
<comment type="subunit">
    <text evidence="7">Part of the 30S ribosomal subunit. Contacts proteins S9 and S11.</text>
</comment>
<gene>
    <name evidence="7 10" type="primary">rpsG</name>
    <name evidence="10" type="ORF">KDH_46860</name>
</gene>
<comment type="function">
    <text evidence="7">One of the primary rRNA binding proteins, it binds directly to 16S rRNA where it nucleates assembly of the head domain of the 30S subunit. Is located at the subunit interface close to the decoding center, probably blocks exit of the E-site tRNA.</text>
</comment>
<evidence type="ECO:0000313" key="11">
    <source>
        <dbReference type="Proteomes" id="UP001344906"/>
    </source>
</evidence>
<dbReference type="CDD" id="cd14869">
    <property type="entry name" value="uS7_Bacteria"/>
    <property type="match status" value="1"/>
</dbReference>